<dbReference type="InterPro" id="IPR024198">
    <property type="entry name" value="UCP033642"/>
</dbReference>
<keyword evidence="4" id="KW-1185">Reference proteome</keyword>
<evidence type="ECO:0000313" key="4">
    <source>
        <dbReference type="Proteomes" id="UP001387364"/>
    </source>
</evidence>
<feature type="domain" description="DUF7021" evidence="2">
    <location>
        <begin position="13"/>
        <end position="127"/>
    </location>
</feature>
<sequence length="277" mass="31957">MKGMDVKLSQSSEQSRFESRFTENVIEIVAVTGALGIGASRGGDNILWTASIDLIAWKDLHNNETITKEEIRLAWLVDDAEWRKSKDILKANTIVKLQVRKSENSMMLVKVLETPYKDDELEIILQEAMKPVYYHDEMLGEFELDKRVKTFEKRISWAGEECHLDFDWNKDKHVMKSALETAYALFKKQDEWNMKMKMYASAELVELANEWLQDDDEAEIDEITKEMFMDLITLNSIIVYPKGDFEIFFLDGDIFWGHSIIVSGNIHEGLTSAEIAG</sequence>
<evidence type="ECO:0000259" key="1">
    <source>
        <dbReference type="Pfam" id="PF10020"/>
    </source>
</evidence>
<reference evidence="3 4" key="1">
    <citation type="submission" date="2024-02" db="EMBL/GenBank/DDBJ databases">
        <title>Seven novel Bacillus-like species.</title>
        <authorList>
            <person name="Liu G."/>
        </authorList>
    </citation>
    <scope>NUCLEOTIDE SEQUENCE [LARGE SCALE GENOMIC DNA]</scope>
    <source>
        <strain evidence="3 4">FJAT-52991</strain>
    </source>
</reference>
<dbReference type="InterPro" id="IPR054286">
    <property type="entry name" value="DUF7021"/>
</dbReference>
<dbReference type="Pfam" id="PF10020">
    <property type="entry name" value="DUF2262"/>
    <property type="match status" value="1"/>
</dbReference>
<evidence type="ECO:0000313" key="3">
    <source>
        <dbReference type="EMBL" id="WXB94875.1"/>
    </source>
</evidence>
<dbReference type="Proteomes" id="UP001387364">
    <property type="component" value="Chromosome"/>
</dbReference>
<dbReference type="Pfam" id="PF22886">
    <property type="entry name" value="DUF7021"/>
    <property type="match status" value="1"/>
</dbReference>
<evidence type="ECO:0000259" key="2">
    <source>
        <dbReference type="Pfam" id="PF22886"/>
    </source>
</evidence>
<protein>
    <submittedName>
        <fullName evidence="3">DUF2262 domain-containing protein</fullName>
    </submittedName>
</protein>
<proteinExistence type="predicted"/>
<dbReference type="InterPro" id="IPR019260">
    <property type="entry name" value="DUF2262"/>
</dbReference>
<dbReference type="EMBL" id="CP147404">
    <property type="protein sequence ID" value="WXB94875.1"/>
    <property type="molecule type" value="Genomic_DNA"/>
</dbReference>
<name>A0ABZ2NC86_9BACI</name>
<accession>A0ABZ2NC86</accession>
<dbReference type="RefSeq" id="WP_338754755.1">
    <property type="nucleotide sequence ID" value="NZ_CP147404.1"/>
</dbReference>
<dbReference type="PIRSF" id="PIRSF033642">
    <property type="entry name" value="UCP033642"/>
    <property type="match status" value="1"/>
</dbReference>
<gene>
    <name evidence="3" type="ORF">WDJ61_09465</name>
</gene>
<feature type="domain" description="DUF2262" evidence="1">
    <location>
        <begin position="136"/>
        <end position="275"/>
    </location>
</feature>
<organism evidence="3 4">
    <name type="scientific">Bacillus kandeliae</name>
    <dbReference type="NCBI Taxonomy" id="3129297"/>
    <lineage>
        <taxon>Bacteria</taxon>
        <taxon>Bacillati</taxon>
        <taxon>Bacillota</taxon>
        <taxon>Bacilli</taxon>
        <taxon>Bacillales</taxon>
        <taxon>Bacillaceae</taxon>
        <taxon>Bacillus</taxon>
    </lineage>
</organism>